<reference evidence="1" key="1">
    <citation type="submission" date="2020-03" db="EMBL/GenBank/DDBJ databases">
        <title>The deep terrestrial virosphere.</title>
        <authorList>
            <person name="Holmfeldt K."/>
            <person name="Nilsson E."/>
            <person name="Simone D."/>
            <person name="Lopez-Fernandez M."/>
            <person name="Wu X."/>
            <person name="de Brujin I."/>
            <person name="Lundin D."/>
            <person name="Andersson A."/>
            <person name="Bertilsson S."/>
            <person name="Dopson M."/>
        </authorList>
    </citation>
    <scope>NUCLEOTIDE SEQUENCE</scope>
    <source>
        <strain evidence="1">MM415B02625</strain>
    </source>
</reference>
<name>A0A6M3L3L3_9ZZZZ</name>
<organism evidence="1">
    <name type="scientific">viral metagenome</name>
    <dbReference type="NCBI Taxonomy" id="1070528"/>
    <lineage>
        <taxon>unclassified sequences</taxon>
        <taxon>metagenomes</taxon>
        <taxon>organismal metagenomes</taxon>
    </lineage>
</organism>
<accession>A0A6M3L3L3</accession>
<dbReference type="AlphaFoldDB" id="A0A6M3L3L3"/>
<proteinExistence type="predicted"/>
<gene>
    <name evidence="1" type="ORF">MM415B02625_0008</name>
</gene>
<dbReference type="EMBL" id="MT142818">
    <property type="protein sequence ID" value="QJA89030.1"/>
    <property type="molecule type" value="Genomic_DNA"/>
</dbReference>
<evidence type="ECO:0000313" key="1">
    <source>
        <dbReference type="EMBL" id="QJA89030.1"/>
    </source>
</evidence>
<sequence>MEDKRVEITELKIDLKGRELIMTLEEAEELYAVLGKLFGSKGGVEKEYHHTYPASAPPLYPPIIYYYTEPKFPYGDYHTEWCVDNNQILCISRGILNE</sequence>
<protein>
    <submittedName>
        <fullName evidence="1">Uncharacterized protein</fullName>
    </submittedName>
</protein>